<evidence type="ECO:0000313" key="11">
    <source>
        <dbReference type="EMBL" id="SVC89464.1"/>
    </source>
</evidence>
<dbReference type="GO" id="GO:0004356">
    <property type="term" value="F:glutamine synthetase activity"/>
    <property type="evidence" value="ECO:0007669"/>
    <property type="project" value="UniProtKB-EC"/>
</dbReference>
<gene>
    <name evidence="11" type="ORF">METZ01_LOCUS342318</name>
</gene>
<name>A0A382QVD9_9ZZZZ</name>
<keyword evidence="5" id="KW-0436">Ligase</keyword>
<dbReference type="Pfam" id="PF00120">
    <property type="entry name" value="Gln-synt_C"/>
    <property type="match status" value="1"/>
</dbReference>
<proteinExistence type="inferred from homology"/>
<comment type="catalytic activity">
    <reaction evidence="8">
        <text>L-glutamate + NH4(+) + ATP = L-glutamine + ADP + phosphate + H(+)</text>
        <dbReference type="Rhea" id="RHEA:16169"/>
        <dbReference type="ChEBI" id="CHEBI:15378"/>
        <dbReference type="ChEBI" id="CHEBI:28938"/>
        <dbReference type="ChEBI" id="CHEBI:29985"/>
        <dbReference type="ChEBI" id="CHEBI:30616"/>
        <dbReference type="ChEBI" id="CHEBI:43474"/>
        <dbReference type="ChEBI" id="CHEBI:58359"/>
        <dbReference type="ChEBI" id="CHEBI:456216"/>
        <dbReference type="EC" id="6.3.1.2"/>
    </reaction>
</comment>
<evidence type="ECO:0000256" key="7">
    <source>
        <dbReference type="ARBA" id="ARBA00022840"/>
    </source>
</evidence>
<dbReference type="InterPro" id="IPR050292">
    <property type="entry name" value="Glutamine_Synthetase"/>
</dbReference>
<dbReference type="SUPFAM" id="SSF55931">
    <property type="entry name" value="Glutamine synthetase/guanido kinase"/>
    <property type="match status" value="1"/>
</dbReference>
<dbReference type="GO" id="GO:0005524">
    <property type="term" value="F:ATP binding"/>
    <property type="evidence" value="ECO:0007669"/>
    <property type="project" value="UniProtKB-KW"/>
</dbReference>
<comment type="similarity">
    <text evidence="2">Belongs to the glutamine synthetase family.</text>
</comment>
<keyword evidence="4" id="KW-0963">Cytoplasm</keyword>
<dbReference type="InterPro" id="IPR008147">
    <property type="entry name" value="Gln_synt_N"/>
</dbReference>
<comment type="subcellular location">
    <subcellularLocation>
        <location evidence="1">Cytoplasm</location>
    </subcellularLocation>
</comment>
<evidence type="ECO:0000256" key="6">
    <source>
        <dbReference type="ARBA" id="ARBA00022741"/>
    </source>
</evidence>
<dbReference type="PROSITE" id="PS51986">
    <property type="entry name" value="GS_BETA_GRASP"/>
    <property type="match status" value="1"/>
</dbReference>
<protein>
    <recommendedName>
        <fullName evidence="3">glutamine synthetase</fullName>
        <ecNumber evidence="3">6.3.1.2</ecNumber>
    </recommendedName>
</protein>
<evidence type="ECO:0000259" key="10">
    <source>
        <dbReference type="PROSITE" id="PS51987"/>
    </source>
</evidence>
<dbReference type="PROSITE" id="PS51987">
    <property type="entry name" value="GS_CATALYTIC"/>
    <property type="match status" value="1"/>
</dbReference>
<accession>A0A382QVD9</accession>
<dbReference type="PROSITE" id="PS00180">
    <property type="entry name" value="GLNA_1"/>
    <property type="match status" value="1"/>
</dbReference>
<dbReference type="InterPro" id="IPR014746">
    <property type="entry name" value="Gln_synth/guanido_kin_cat_dom"/>
</dbReference>
<feature type="domain" description="GS beta-grasp" evidence="9">
    <location>
        <begin position="19"/>
        <end position="104"/>
    </location>
</feature>
<dbReference type="GO" id="GO:0005737">
    <property type="term" value="C:cytoplasm"/>
    <property type="evidence" value="ECO:0007669"/>
    <property type="project" value="UniProtKB-SubCell"/>
</dbReference>
<dbReference type="AlphaFoldDB" id="A0A382QVD9"/>
<dbReference type="SUPFAM" id="SSF54368">
    <property type="entry name" value="Glutamine synthetase, N-terminal domain"/>
    <property type="match status" value="1"/>
</dbReference>
<dbReference type="InterPro" id="IPR008146">
    <property type="entry name" value="Gln_synth_cat_dom"/>
</dbReference>
<feature type="non-terminal residue" evidence="11">
    <location>
        <position position="294"/>
    </location>
</feature>
<dbReference type="InterPro" id="IPR027303">
    <property type="entry name" value="Gln_synth_gly_rich_site"/>
</dbReference>
<dbReference type="GO" id="GO:0006542">
    <property type="term" value="P:glutamine biosynthetic process"/>
    <property type="evidence" value="ECO:0007669"/>
    <property type="project" value="InterPro"/>
</dbReference>
<keyword evidence="6" id="KW-0547">Nucleotide-binding</keyword>
<evidence type="ECO:0000256" key="4">
    <source>
        <dbReference type="ARBA" id="ARBA00022490"/>
    </source>
</evidence>
<evidence type="ECO:0000256" key="3">
    <source>
        <dbReference type="ARBA" id="ARBA00012937"/>
    </source>
</evidence>
<reference evidence="11" key="1">
    <citation type="submission" date="2018-05" db="EMBL/GenBank/DDBJ databases">
        <authorList>
            <person name="Lanie J.A."/>
            <person name="Ng W.-L."/>
            <person name="Kazmierczak K.M."/>
            <person name="Andrzejewski T.M."/>
            <person name="Davidsen T.M."/>
            <person name="Wayne K.J."/>
            <person name="Tettelin H."/>
            <person name="Glass J.I."/>
            <person name="Rusch D."/>
            <person name="Podicherti R."/>
            <person name="Tsui H.-C.T."/>
            <person name="Winkler M.E."/>
        </authorList>
    </citation>
    <scope>NUCLEOTIDE SEQUENCE</scope>
</reference>
<evidence type="ECO:0000256" key="8">
    <source>
        <dbReference type="ARBA" id="ARBA00049436"/>
    </source>
</evidence>
<dbReference type="Gene3D" id="3.10.20.70">
    <property type="entry name" value="Glutamine synthetase, N-terminal domain"/>
    <property type="match status" value="1"/>
</dbReference>
<dbReference type="PANTHER" id="PTHR20852:SF57">
    <property type="entry name" value="GLUTAMINE SYNTHETASE 2 CYTOPLASMIC"/>
    <property type="match status" value="1"/>
</dbReference>
<evidence type="ECO:0000259" key="9">
    <source>
        <dbReference type="PROSITE" id="PS51986"/>
    </source>
</evidence>
<keyword evidence="7" id="KW-0067">ATP-binding</keyword>
<evidence type="ECO:0000256" key="5">
    <source>
        <dbReference type="ARBA" id="ARBA00022598"/>
    </source>
</evidence>
<organism evidence="11">
    <name type="scientific">marine metagenome</name>
    <dbReference type="NCBI Taxonomy" id="408172"/>
    <lineage>
        <taxon>unclassified sequences</taxon>
        <taxon>metagenomes</taxon>
        <taxon>ecological metagenomes</taxon>
    </lineage>
</organism>
<feature type="domain" description="GS catalytic" evidence="10">
    <location>
        <begin position="112"/>
        <end position="294"/>
    </location>
</feature>
<dbReference type="SMART" id="SM01230">
    <property type="entry name" value="Gln-synt_C"/>
    <property type="match status" value="1"/>
</dbReference>
<dbReference type="PANTHER" id="PTHR20852">
    <property type="entry name" value="GLUTAMINE SYNTHETASE"/>
    <property type="match status" value="1"/>
</dbReference>
<dbReference type="EMBL" id="UINC01117202">
    <property type="protein sequence ID" value="SVC89464.1"/>
    <property type="molecule type" value="Genomic_DNA"/>
</dbReference>
<dbReference type="FunFam" id="3.30.590.10:FF:000011">
    <property type="entry name" value="Glutamine synthetase"/>
    <property type="match status" value="1"/>
</dbReference>
<dbReference type="PROSITE" id="PS00181">
    <property type="entry name" value="GLNA_ATP"/>
    <property type="match status" value="1"/>
</dbReference>
<evidence type="ECO:0000256" key="2">
    <source>
        <dbReference type="ARBA" id="ARBA00009897"/>
    </source>
</evidence>
<evidence type="ECO:0000256" key="1">
    <source>
        <dbReference type="ARBA" id="ARBA00004496"/>
    </source>
</evidence>
<dbReference type="InterPro" id="IPR027302">
    <property type="entry name" value="Gln_synth_N_conserv_site"/>
</dbReference>
<dbReference type="InterPro" id="IPR036651">
    <property type="entry name" value="Gln_synt_N_sf"/>
</dbReference>
<dbReference type="EC" id="6.3.1.2" evidence="3"/>
<dbReference type="Gene3D" id="3.30.590.10">
    <property type="entry name" value="Glutamine synthetase/guanido kinase, catalytic domain"/>
    <property type="match status" value="1"/>
</dbReference>
<sequence length="294" mass="33231">MSTTNNNFYNQMMSLSTPNKVQLEYVWLGGNGELRCKSKTIDLCKTKEVTLEVVPVWNYDGSSTEQALGRDSEVYIIPRKLYKDPFRPTGRNYLVLCDTWLPDLKTPHPTNTRVNTAEIMEKASESEPWFGFEMEFFMMDGKTHRPIGFPESGQTPVQGPYYCSVGTGNTYGRDVIECHYRACLYAGITVTGINAEVACGQWEYQVFGKGMNAPDDAWMSKYILGRVCEKFGVVDNWVPKPISGDCNGSGMHTNYSTKLMREKGGLVYIEKAIEKLSKKHEEHIAVYGDGNELR</sequence>